<evidence type="ECO:0000313" key="6">
    <source>
        <dbReference type="EMBL" id="MFA9477239.1"/>
    </source>
</evidence>
<keyword evidence="1 4" id="KW-0963">Cytoplasm</keyword>
<keyword evidence="2 4" id="KW-0810">Translation regulation</keyword>
<evidence type="ECO:0000256" key="1">
    <source>
        <dbReference type="ARBA" id="ARBA00022490"/>
    </source>
</evidence>
<comment type="caution">
    <text evidence="6">The sequence shown here is derived from an EMBL/GenBank/DDBJ whole genome shotgun (WGS) entry which is preliminary data.</text>
</comment>
<comment type="function">
    <text evidence="4">A translational regulator that binds mRNA to regulate translation initiation and/or mRNA stability. Usually binds in the 5'-UTR at or near the Shine-Dalgarno sequence preventing ribosome-binding, thus repressing translation. Its main target seems to be the major flagellin gene, while its function is anatagonized by FliW.</text>
</comment>
<dbReference type="PANTHER" id="PTHR34984">
    <property type="entry name" value="CARBON STORAGE REGULATOR"/>
    <property type="match status" value="1"/>
</dbReference>
<dbReference type="Gene3D" id="2.60.40.4380">
    <property type="entry name" value="Translational regulator CsrA"/>
    <property type="match status" value="1"/>
</dbReference>
<dbReference type="RefSeq" id="WP_425344164.1">
    <property type="nucleotide sequence ID" value="NZ_JBGUBD010000002.1"/>
</dbReference>
<evidence type="ECO:0000256" key="5">
    <source>
        <dbReference type="SAM" id="MobiDB-lite"/>
    </source>
</evidence>
<evidence type="ECO:0000313" key="7">
    <source>
        <dbReference type="Proteomes" id="UP001575105"/>
    </source>
</evidence>
<proteinExistence type="inferred from homology"/>
<accession>A0ABV4U320</accession>
<evidence type="ECO:0000256" key="3">
    <source>
        <dbReference type="ARBA" id="ARBA00022884"/>
    </source>
</evidence>
<reference evidence="6 7" key="1">
    <citation type="submission" date="2024-08" db="EMBL/GenBank/DDBJ databases">
        <title>Whole-genome sequencing of halo(alkali)philic microorganisms from hypersaline lakes.</title>
        <authorList>
            <person name="Sorokin D.Y."/>
            <person name="Merkel A.Y."/>
            <person name="Messina E."/>
            <person name="Yakimov M."/>
        </authorList>
    </citation>
    <scope>NUCLEOTIDE SEQUENCE [LARGE SCALE GENOMIC DNA]</scope>
    <source>
        <strain evidence="6 7">AB-hyl4</strain>
    </source>
</reference>
<dbReference type="Pfam" id="PF02599">
    <property type="entry name" value="CsrA"/>
    <property type="match status" value="1"/>
</dbReference>
<sequence>MLALTRRVGEEVVIGDPKNPIGVIRVVEVHGDKVRLGFDFPHDVEINRRELAEQKARNPEGKPRDEGARK</sequence>
<evidence type="ECO:0000256" key="4">
    <source>
        <dbReference type="HAMAP-Rule" id="MF_00167"/>
    </source>
</evidence>
<dbReference type="PANTHER" id="PTHR34984:SF1">
    <property type="entry name" value="CARBON STORAGE REGULATOR"/>
    <property type="match status" value="1"/>
</dbReference>
<dbReference type="Proteomes" id="UP001575105">
    <property type="component" value="Unassembled WGS sequence"/>
</dbReference>
<dbReference type="HAMAP" id="MF_00167">
    <property type="entry name" value="CsrA"/>
    <property type="match status" value="1"/>
</dbReference>
<comment type="subcellular location">
    <subcellularLocation>
        <location evidence="4">Cytoplasm</location>
    </subcellularLocation>
</comment>
<dbReference type="InterPro" id="IPR003751">
    <property type="entry name" value="CsrA"/>
</dbReference>
<comment type="similarity">
    <text evidence="4">Belongs to the CsrA/RsmA family.</text>
</comment>
<protein>
    <recommendedName>
        <fullName evidence="4">Translational regulator CsrA</fullName>
    </recommendedName>
</protein>
<gene>
    <name evidence="4" type="primary">csrA</name>
    <name evidence="6" type="ORF">ACERK3_02910</name>
</gene>
<evidence type="ECO:0000256" key="2">
    <source>
        <dbReference type="ARBA" id="ARBA00022845"/>
    </source>
</evidence>
<name>A0ABV4U320_9BACT</name>
<keyword evidence="4" id="KW-0678">Repressor</keyword>
<feature type="region of interest" description="Disordered" evidence="5">
    <location>
        <begin position="49"/>
        <end position="70"/>
    </location>
</feature>
<comment type="subunit">
    <text evidence="4">Homodimer; the beta-strands of each monomer intercalate to form a hydrophobic core, while the alpha-helices form wings that extend away from the core.</text>
</comment>
<keyword evidence="3 4" id="KW-0694">RNA-binding</keyword>
<dbReference type="SUPFAM" id="SSF117130">
    <property type="entry name" value="CsrA-like"/>
    <property type="match status" value="1"/>
</dbReference>
<dbReference type="EMBL" id="JBGUBD010000002">
    <property type="protein sequence ID" value="MFA9477239.1"/>
    <property type="molecule type" value="Genomic_DNA"/>
</dbReference>
<organism evidence="6 7">
    <name type="scientific">Natronomicrosphaera hydrolytica</name>
    <dbReference type="NCBI Taxonomy" id="3242702"/>
    <lineage>
        <taxon>Bacteria</taxon>
        <taxon>Pseudomonadati</taxon>
        <taxon>Planctomycetota</taxon>
        <taxon>Phycisphaerae</taxon>
        <taxon>Phycisphaerales</taxon>
        <taxon>Phycisphaeraceae</taxon>
        <taxon>Natronomicrosphaera</taxon>
    </lineage>
</organism>
<keyword evidence="4" id="KW-1005">Bacterial flagellum biogenesis</keyword>
<dbReference type="InterPro" id="IPR036107">
    <property type="entry name" value="CsrA_sf"/>
</dbReference>
<keyword evidence="7" id="KW-1185">Reference proteome</keyword>